<evidence type="ECO:0000256" key="3">
    <source>
        <dbReference type="ARBA" id="ARBA00022692"/>
    </source>
</evidence>
<dbReference type="RefSeq" id="WP_251877011.1">
    <property type="nucleotide sequence ID" value="NZ_CP082275.1"/>
</dbReference>
<organism evidence="7 8">
    <name type="scientific">Grimontia kaedaensis</name>
    <dbReference type="NCBI Taxonomy" id="2872157"/>
    <lineage>
        <taxon>Bacteria</taxon>
        <taxon>Pseudomonadati</taxon>
        <taxon>Pseudomonadota</taxon>
        <taxon>Gammaproteobacteria</taxon>
        <taxon>Vibrionales</taxon>
        <taxon>Vibrionaceae</taxon>
        <taxon>Grimontia</taxon>
    </lineage>
</organism>
<keyword evidence="4 6" id="KW-1133">Transmembrane helix</keyword>
<evidence type="ECO:0000256" key="6">
    <source>
        <dbReference type="RuleBase" id="RU363076"/>
    </source>
</evidence>
<dbReference type="InterPro" id="IPR002994">
    <property type="entry name" value="Surf1/Shy1"/>
</dbReference>
<feature type="transmembrane region" description="Helical" evidence="6">
    <location>
        <begin position="12"/>
        <end position="31"/>
    </location>
</feature>
<dbReference type="CDD" id="cd06662">
    <property type="entry name" value="SURF1"/>
    <property type="match status" value="1"/>
</dbReference>
<evidence type="ECO:0000256" key="4">
    <source>
        <dbReference type="ARBA" id="ARBA00022989"/>
    </source>
</evidence>
<keyword evidence="8" id="KW-1185">Reference proteome</keyword>
<comment type="subcellular location">
    <subcellularLocation>
        <location evidence="6">Cell membrane</location>
        <topology evidence="6">Multi-pass membrane protein</topology>
    </subcellularLocation>
    <subcellularLocation>
        <location evidence="1">Membrane</location>
    </subcellularLocation>
</comment>
<name>A0ABY4WTX2_9GAMM</name>
<evidence type="ECO:0000313" key="8">
    <source>
        <dbReference type="Proteomes" id="UP001056255"/>
    </source>
</evidence>
<dbReference type="Pfam" id="PF02104">
    <property type="entry name" value="SURF1"/>
    <property type="match status" value="1"/>
</dbReference>
<accession>A0ABY4WTX2</accession>
<feature type="transmembrane region" description="Helical" evidence="6">
    <location>
        <begin position="214"/>
        <end position="235"/>
    </location>
</feature>
<gene>
    <name evidence="7" type="ORF">K6Q96_00495</name>
</gene>
<comment type="similarity">
    <text evidence="2 6">Belongs to the SURF1 family.</text>
</comment>
<dbReference type="PANTHER" id="PTHR23427:SF2">
    <property type="entry name" value="SURFEIT LOCUS PROTEIN 1"/>
    <property type="match status" value="1"/>
</dbReference>
<keyword evidence="3 6" id="KW-0812">Transmembrane</keyword>
<keyword evidence="6" id="KW-1003">Cell membrane</keyword>
<evidence type="ECO:0000313" key="7">
    <source>
        <dbReference type="EMBL" id="USH02562.1"/>
    </source>
</evidence>
<protein>
    <recommendedName>
        <fullName evidence="6">SURF1-like protein</fullName>
    </recommendedName>
</protein>
<keyword evidence="5 6" id="KW-0472">Membrane</keyword>
<dbReference type="EMBL" id="CP082275">
    <property type="protein sequence ID" value="USH02562.1"/>
    <property type="molecule type" value="Genomic_DNA"/>
</dbReference>
<evidence type="ECO:0000256" key="1">
    <source>
        <dbReference type="ARBA" id="ARBA00004370"/>
    </source>
</evidence>
<dbReference type="Proteomes" id="UP001056255">
    <property type="component" value="Chromosome I"/>
</dbReference>
<dbReference type="PROSITE" id="PS50895">
    <property type="entry name" value="SURF1"/>
    <property type="match status" value="1"/>
</dbReference>
<proteinExistence type="inferred from homology"/>
<dbReference type="PANTHER" id="PTHR23427">
    <property type="entry name" value="SURFEIT LOCUS PROTEIN"/>
    <property type="match status" value="1"/>
</dbReference>
<reference evidence="7" key="1">
    <citation type="submission" date="2021-08" db="EMBL/GenBank/DDBJ databases">
        <authorList>
            <person name="Sakaguchi M."/>
            <person name="Kikuchi T."/>
            <person name="Urbanczyk H."/>
        </authorList>
    </citation>
    <scope>NUCLEOTIDE SEQUENCE</scope>
    <source>
        <strain evidence="7">020920N</strain>
    </source>
</reference>
<dbReference type="InterPro" id="IPR045214">
    <property type="entry name" value="Surf1/Surf4"/>
</dbReference>
<sequence length="240" mass="26934">MSSSNIRQIRRIGFLVFTLAMTALLVKLGMWQMSRGAEKEVLLSQLAERSQQEFTTLTSLPPDLKGTRVKLIGQFDASKSVLLDNQTFEGRVGYRWFQPLRSDNHWVLVELGWVAAPATRDTLPTLPALEGQFSVSGTIDFPSDRVVLAQVETENGWPKRVQSVEIQGLEQASGLSLKPWLIRGDVISDSNGESFSTGAKPIWEPVVMKPEKHYAYAMQWFGLALVVVIGFGLWWRKGRI</sequence>
<evidence type="ECO:0000256" key="5">
    <source>
        <dbReference type="ARBA" id="ARBA00023136"/>
    </source>
</evidence>
<evidence type="ECO:0000256" key="2">
    <source>
        <dbReference type="ARBA" id="ARBA00007165"/>
    </source>
</evidence>